<evidence type="ECO:0000313" key="3">
    <source>
        <dbReference type="Proteomes" id="UP001304895"/>
    </source>
</evidence>
<feature type="compositionally biased region" description="Gly residues" evidence="1">
    <location>
        <begin position="387"/>
        <end position="396"/>
    </location>
</feature>
<evidence type="ECO:0000313" key="2">
    <source>
        <dbReference type="EMBL" id="KAK4137886.1"/>
    </source>
</evidence>
<keyword evidence="3" id="KW-1185">Reference proteome</keyword>
<comment type="caution">
    <text evidence="2">The sequence shown here is derived from an EMBL/GenBank/DDBJ whole genome shotgun (WGS) entry which is preliminary data.</text>
</comment>
<sequence length="440" mass="47581">MMASMPNTDAGAAQYSFDEAYAFDRMLIDLKQQLTANTRQYSRASNMQQRNSAMRIAKPGSANNSPSSSGLQAARKATGYGIRPARPISWHPSSHRQAQQPFLFHQDSHATYHDEMMLASPHYQPPTPAVYSGYASPTESYSPRSPQLYFAHNSQKSMPAQHQQQPQALDYRPMPAMANYNTPSMEGYRLPDQCASHRPALGQHHNYFAVPTQQLTAPSSPTYFNGNDGSGGLFSPPGIIPSSPTAYSTDYQHSGPISTPDIPMQQRHDGLSTHPTFSSPTGGVPTLRYSASQLPRIYDDSTDDHHLQVEDRNAVGADEGDGDGEILYGLGLYDKPGSAHYHRQCRTTAAGGVKMVMARPAHGASRVPPGGAGVVRRRFGWEKGAAGSVGEGGDGAESGSEDGKAGLGMKLEEAWTPPASEDEEDGEEDGEGDADFFEEK</sequence>
<feature type="region of interest" description="Disordered" evidence="1">
    <location>
        <begin position="57"/>
        <end position="76"/>
    </location>
</feature>
<name>A0AAN6ZHN8_9PEZI</name>
<feature type="compositionally biased region" description="Acidic residues" evidence="1">
    <location>
        <begin position="420"/>
        <end position="440"/>
    </location>
</feature>
<feature type="compositionally biased region" description="Polar residues" evidence="1">
    <location>
        <begin position="242"/>
        <end position="251"/>
    </location>
</feature>
<organism evidence="2 3">
    <name type="scientific">Trichocladium antarcticum</name>
    <dbReference type="NCBI Taxonomy" id="1450529"/>
    <lineage>
        <taxon>Eukaryota</taxon>
        <taxon>Fungi</taxon>
        <taxon>Dikarya</taxon>
        <taxon>Ascomycota</taxon>
        <taxon>Pezizomycotina</taxon>
        <taxon>Sordariomycetes</taxon>
        <taxon>Sordariomycetidae</taxon>
        <taxon>Sordariales</taxon>
        <taxon>Chaetomiaceae</taxon>
        <taxon>Trichocladium</taxon>
    </lineage>
</organism>
<reference evidence="2" key="2">
    <citation type="submission" date="2023-05" db="EMBL/GenBank/DDBJ databases">
        <authorList>
            <consortium name="Lawrence Berkeley National Laboratory"/>
            <person name="Steindorff A."/>
            <person name="Hensen N."/>
            <person name="Bonometti L."/>
            <person name="Westerberg I."/>
            <person name="Brannstrom I.O."/>
            <person name="Guillou S."/>
            <person name="Cros-Aarteil S."/>
            <person name="Calhoun S."/>
            <person name="Haridas S."/>
            <person name="Kuo A."/>
            <person name="Mondo S."/>
            <person name="Pangilinan J."/>
            <person name="Riley R."/>
            <person name="Labutti K."/>
            <person name="Andreopoulos B."/>
            <person name="Lipzen A."/>
            <person name="Chen C."/>
            <person name="Yanf M."/>
            <person name="Daum C."/>
            <person name="Ng V."/>
            <person name="Clum A."/>
            <person name="Ohm R."/>
            <person name="Martin F."/>
            <person name="Silar P."/>
            <person name="Natvig D."/>
            <person name="Lalanne C."/>
            <person name="Gautier V."/>
            <person name="Ament-Velasquez S.L."/>
            <person name="Kruys A."/>
            <person name="Hutchinson M.I."/>
            <person name="Powell A.J."/>
            <person name="Barry K."/>
            <person name="Miller A.N."/>
            <person name="Grigoriev I.V."/>
            <person name="Debuchy R."/>
            <person name="Gladieux P."/>
            <person name="Thoren M.H."/>
            <person name="Johannesson H."/>
        </authorList>
    </citation>
    <scope>NUCLEOTIDE SEQUENCE</scope>
    <source>
        <strain evidence="2">CBS 123565</strain>
    </source>
</reference>
<dbReference type="AlphaFoldDB" id="A0AAN6ZHN8"/>
<gene>
    <name evidence="2" type="ORF">BT67DRAFT_484107</name>
</gene>
<evidence type="ECO:0000256" key="1">
    <source>
        <dbReference type="SAM" id="MobiDB-lite"/>
    </source>
</evidence>
<accession>A0AAN6ZHN8</accession>
<dbReference type="EMBL" id="MU853402">
    <property type="protein sequence ID" value="KAK4137886.1"/>
    <property type="molecule type" value="Genomic_DNA"/>
</dbReference>
<reference evidence="2" key="1">
    <citation type="journal article" date="2023" name="Mol. Phylogenet. Evol.">
        <title>Genome-scale phylogeny and comparative genomics of the fungal order Sordariales.</title>
        <authorList>
            <person name="Hensen N."/>
            <person name="Bonometti L."/>
            <person name="Westerberg I."/>
            <person name="Brannstrom I.O."/>
            <person name="Guillou S."/>
            <person name="Cros-Aarteil S."/>
            <person name="Calhoun S."/>
            <person name="Haridas S."/>
            <person name="Kuo A."/>
            <person name="Mondo S."/>
            <person name="Pangilinan J."/>
            <person name="Riley R."/>
            <person name="LaButti K."/>
            <person name="Andreopoulos B."/>
            <person name="Lipzen A."/>
            <person name="Chen C."/>
            <person name="Yan M."/>
            <person name="Daum C."/>
            <person name="Ng V."/>
            <person name="Clum A."/>
            <person name="Steindorff A."/>
            <person name="Ohm R.A."/>
            <person name="Martin F."/>
            <person name="Silar P."/>
            <person name="Natvig D.O."/>
            <person name="Lalanne C."/>
            <person name="Gautier V."/>
            <person name="Ament-Velasquez S.L."/>
            <person name="Kruys A."/>
            <person name="Hutchinson M.I."/>
            <person name="Powell A.J."/>
            <person name="Barry K."/>
            <person name="Miller A.N."/>
            <person name="Grigoriev I.V."/>
            <person name="Debuchy R."/>
            <person name="Gladieux P."/>
            <person name="Hiltunen Thoren M."/>
            <person name="Johannesson H."/>
        </authorList>
    </citation>
    <scope>NUCLEOTIDE SEQUENCE</scope>
    <source>
        <strain evidence="2">CBS 123565</strain>
    </source>
</reference>
<feature type="region of interest" description="Disordered" evidence="1">
    <location>
        <begin position="226"/>
        <end position="251"/>
    </location>
</feature>
<feature type="region of interest" description="Disordered" evidence="1">
    <location>
        <begin position="385"/>
        <end position="440"/>
    </location>
</feature>
<protein>
    <submittedName>
        <fullName evidence="2">Uncharacterized protein</fullName>
    </submittedName>
</protein>
<dbReference type="Proteomes" id="UP001304895">
    <property type="component" value="Unassembled WGS sequence"/>
</dbReference>
<proteinExistence type="predicted"/>
<feature type="compositionally biased region" description="Low complexity" evidence="1">
    <location>
        <begin position="57"/>
        <end position="70"/>
    </location>
</feature>